<keyword evidence="1" id="KW-1133">Transmembrane helix</keyword>
<organism evidence="2 3">
    <name type="scientific">Cynara cardunculus var. scolymus</name>
    <name type="common">Globe artichoke</name>
    <name type="synonym">Cynara scolymus</name>
    <dbReference type="NCBI Taxonomy" id="59895"/>
    <lineage>
        <taxon>Eukaryota</taxon>
        <taxon>Viridiplantae</taxon>
        <taxon>Streptophyta</taxon>
        <taxon>Embryophyta</taxon>
        <taxon>Tracheophyta</taxon>
        <taxon>Spermatophyta</taxon>
        <taxon>Magnoliopsida</taxon>
        <taxon>eudicotyledons</taxon>
        <taxon>Gunneridae</taxon>
        <taxon>Pentapetalae</taxon>
        <taxon>asterids</taxon>
        <taxon>campanulids</taxon>
        <taxon>Asterales</taxon>
        <taxon>Asteraceae</taxon>
        <taxon>Carduoideae</taxon>
        <taxon>Cardueae</taxon>
        <taxon>Carduinae</taxon>
        <taxon>Cynara</taxon>
    </lineage>
</organism>
<reference evidence="2 3" key="1">
    <citation type="journal article" date="2016" name="Sci. Rep.">
        <title>The genome sequence of the outbreeding globe artichoke constructed de novo incorporating a phase-aware low-pass sequencing strategy of F1 progeny.</title>
        <authorList>
            <person name="Scaglione D."/>
            <person name="Reyes-Chin-Wo S."/>
            <person name="Acquadro A."/>
            <person name="Froenicke L."/>
            <person name="Portis E."/>
            <person name="Beitel C."/>
            <person name="Tirone M."/>
            <person name="Mauro R."/>
            <person name="Lo Monaco A."/>
            <person name="Mauromicale G."/>
            <person name="Faccioli P."/>
            <person name="Cattivelli L."/>
            <person name="Rieseberg L."/>
            <person name="Michelmore R."/>
            <person name="Lanteri S."/>
        </authorList>
    </citation>
    <scope>NUCLEOTIDE SEQUENCE [LARGE SCALE GENOMIC DNA]</scope>
    <source>
        <strain evidence="2">2C</strain>
    </source>
</reference>
<keyword evidence="1" id="KW-0812">Transmembrane</keyword>
<dbReference type="Gramene" id="KVH91912">
    <property type="protein sequence ID" value="KVH91912"/>
    <property type="gene ID" value="Ccrd_006059"/>
</dbReference>
<keyword evidence="1" id="KW-0472">Membrane</keyword>
<sequence length="68" mass="7911">MWDTLAWLLFFFILIAILVIVVYQVFTGGTPCGRHRDLQPTQWSEEATAFKTRSSHFPPIHHLILDDI</sequence>
<keyword evidence="3" id="KW-1185">Reference proteome</keyword>
<dbReference type="Proteomes" id="UP000243975">
    <property type="component" value="Unassembled WGS sequence"/>
</dbReference>
<proteinExistence type="predicted"/>
<feature type="transmembrane region" description="Helical" evidence="1">
    <location>
        <begin position="6"/>
        <end position="26"/>
    </location>
</feature>
<protein>
    <submittedName>
        <fullName evidence="2">Uncharacterized protein</fullName>
    </submittedName>
</protein>
<accession>A0A118JU29</accession>
<evidence type="ECO:0000256" key="1">
    <source>
        <dbReference type="SAM" id="Phobius"/>
    </source>
</evidence>
<name>A0A118JU29_CYNCS</name>
<dbReference type="AlphaFoldDB" id="A0A118JU29"/>
<dbReference type="EMBL" id="LEKV01004898">
    <property type="protein sequence ID" value="KVH91912.1"/>
    <property type="molecule type" value="Genomic_DNA"/>
</dbReference>
<gene>
    <name evidence="2" type="ORF">Ccrd_006059</name>
</gene>
<evidence type="ECO:0000313" key="2">
    <source>
        <dbReference type="EMBL" id="KVH91912.1"/>
    </source>
</evidence>
<evidence type="ECO:0000313" key="3">
    <source>
        <dbReference type="Proteomes" id="UP000243975"/>
    </source>
</evidence>
<comment type="caution">
    <text evidence="2">The sequence shown here is derived from an EMBL/GenBank/DDBJ whole genome shotgun (WGS) entry which is preliminary data.</text>
</comment>